<proteinExistence type="predicted"/>
<evidence type="ECO:0000259" key="5">
    <source>
        <dbReference type="PROSITE" id="PS50977"/>
    </source>
</evidence>
<dbReference type="SUPFAM" id="SSF48498">
    <property type="entry name" value="Tetracyclin repressor-like, C-terminal domain"/>
    <property type="match status" value="1"/>
</dbReference>
<comment type="caution">
    <text evidence="6">The sequence shown here is derived from an EMBL/GenBank/DDBJ whole genome shotgun (WGS) entry which is preliminary data.</text>
</comment>
<evidence type="ECO:0000313" key="6">
    <source>
        <dbReference type="EMBL" id="MFM9646276.1"/>
    </source>
</evidence>
<dbReference type="PANTHER" id="PTHR30055:SF234">
    <property type="entry name" value="HTH-TYPE TRANSCRIPTIONAL REGULATOR BETI"/>
    <property type="match status" value="1"/>
</dbReference>
<evidence type="ECO:0000256" key="2">
    <source>
        <dbReference type="ARBA" id="ARBA00023125"/>
    </source>
</evidence>
<gene>
    <name evidence="6" type="ORF">ACKI1S_09010</name>
</gene>
<evidence type="ECO:0000256" key="4">
    <source>
        <dbReference type="PROSITE-ProRule" id="PRU00335"/>
    </source>
</evidence>
<dbReference type="Pfam" id="PF00440">
    <property type="entry name" value="TetR_N"/>
    <property type="match status" value="1"/>
</dbReference>
<dbReference type="InterPro" id="IPR001647">
    <property type="entry name" value="HTH_TetR"/>
</dbReference>
<dbReference type="GeneID" id="93760439"/>
<dbReference type="PRINTS" id="PR00455">
    <property type="entry name" value="HTHTETR"/>
</dbReference>
<dbReference type="InterPro" id="IPR036271">
    <property type="entry name" value="Tet_transcr_reg_TetR-rel_C_sf"/>
</dbReference>
<reference evidence="6 7" key="1">
    <citation type="submission" date="2024-12" db="EMBL/GenBank/DDBJ databases">
        <title>Forecasting of Potato common scab and diversities of Pathogenic streptomyces spp. in china.</title>
        <authorList>
            <person name="Handique U."/>
            <person name="Wu J."/>
        </authorList>
    </citation>
    <scope>NUCLEOTIDE SEQUENCE [LARGE SCALE GENOMIC DNA]</scope>
    <source>
        <strain evidence="6 7">ZRIMU1585</strain>
    </source>
</reference>
<keyword evidence="7" id="KW-1185">Reference proteome</keyword>
<dbReference type="RefSeq" id="WP_150474042.1">
    <property type="nucleotide sequence ID" value="NZ_BMVS01000006.1"/>
</dbReference>
<dbReference type="SUPFAM" id="SSF46689">
    <property type="entry name" value="Homeodomain-like"/>
    <property type="match status" value="1"/>
</dbReference>
<evidence type="ECO:0000256" key="1">
    <source>
        <dbReference type="ARBA" id="ARBA00023015"/>
    </source>
</evidence>
<protein>
    <submittedName>
        <fullName evidence="6">TetR/AcrR family transcriptional regulator</fullName>
    </submittedName>
</protein>
<evidence type="ECO:0000256" key="3">
    <source>
        <dbReference type="ARBA" id="ARBA00023163"/>
    </source>
</evidence>
<name>A0ABW9ICP3_STRGJ</name>
<organism evidence="6 7">
    <name type="scientific">Streptomyces galilaeus</name>
    <dbReference type="NCBI Taxonomy" id="33899"/>
    <lineage>
        <taxon>Bacteria</taxon>
        <taxon>Bacillati</taxon>
        <taxon>Actinomycetota</taxon>
        <taxon>Actinomycetes</taxon>
        <taxon>Kitasatosporales</taxon>
        <taxon>Streptomycetaceae</taxon>
        <taxon>Streptomyces</taxon>
    </lineage>
</organism>
<keyword evidence="1" id="KW-0805">Transcription regulation</keyword>
<evidence type="ECO:0000313" key="7">
    <source>
        <dbReference type="Proteomes" id="UP001631993"/>
    </source>
</evidence>
<dbReference type="InterPro" id="IPR050109">
    <property type="entry name" value="HTH-type_TetR-like_transc_reg"/>
</dbReference>
<dbReference type="Proteomes" id="UP001631993">
    <property type="component" value="Unassembled WGS sequence"/>
</dbReference>
<keyword evidence="3" id="KW-0804">Transcription</keyword>
<dbReference type="Gene3D" id="1.10.357.10">
    <property type="entry name" value="Tetracycline Repressor, domain 2"/>
    <property type="match status" value="1"/>
</dbReference>
<dbReference type="PANTHER" id="PTHR30055">
    <property type="entry name" value="HTH-TYPE TRANSCRIPTIONAL REGULATOR RUTR"/>
    <property type="match status" value="1"/>
</dbReference>
<dbReference type="EMBL" id="JBJVNE010000004">
    <property type="protein sequence ID" value="MFM9646276.1"/>
    <property type="molecule type" value="Genomic_DNA"/>
</dbReference>
<sequence>MSTERVDGRTLRFQHRRPELLAAVTDYVLTHGVTELSLRPLAQALGVTHATLLRHFSSKEELITSVVDKIRTDLTDRLTGDEQLRAADSAAELVKALWPRLCEPREQRQFLLLFEMVGHNGWKPEGDLGSARSLVGDWLDVLVGKLMQDGWPPEDASALATLLLAQVRGLQLDLLVSGDRARVDRALEFSLRLLERPAARDTPGSHG</sequence>
<feature type="domain" description="HTH tetR-type" evidence="5">
    <location>
        <begin position="14"/>
        <end position="74"/>
    </location>
</feature>
<dbReference type="InterPro" id="IPR009057">
    <property type="entry name" value="Homeodomain-like_sf"/>
</dbReference>
<dbReference type="PROSITE" id="PS50977">
    <property type="entry name" value="HTH_TETR_2"/>
    <property type="match status" value="1"/>
</dbReference>
<feature type="DNA-binding region" description="H-T-H motif" evidence="4">
    <location>
        <begin position="37"/>
        <end position="56"/>
    </location>
</feature>
<keyword evidence="2 4" id="KW-0238">DNA-binding</keyword>
<accession>A0ABW9ICP3</accession>